<evidence type="ECO:0000256" key="1">
    <source>
        <dbReference type="ARBA" id="ARBA00023125"/>
    </source>
</evidence>
<dbReference type="PANTHER" id="PTHR47691">
    <property type="entry name" value="REGULATOR-RELATED"/>
    <property type="match status" value="1"/>
</dbReference>
<dbReference type="Gene3D" id="3.40.50.300">
    <property type="entry name" value="P-loop containing nucleotide triphosphate hydrolases"/>
    <property type="match status" value="1"/>
</dbReference>
<dbReference type="EMBL" id="CP000138">
    <property type="protein sequence ID" value="ABC94421.1"/>
    <property type="molecule type" value="Genomic_DNA"/>
</dbReference>
<dbReference type="KEGG" id="ret:RHE_PF00532"/>
<dbReference type="Gene3D" id="1.10.10.10">
    <property type="entry name" value="Winged helix-like DNA-binding domain superfamily/Winged helix DNA-binding domain"/>
    <property type="match status" value="1"/>
</dbReference>
<dbReference type="GO" id="GO:0000160">
    <property type="term" value="P:phosphorelay signal transduction system"/>
    <property type="evidence" value="ECO:0007669"/>
    <property type="project" value="InterPro"/>
</dbReference>
<dbReference type="Pfam" id="PF00486">
    <property type="entry name" value="Trans_reg_C"/>
    <property type="match status" value="1"/>
</dbReference>
<evidence type="ECO:0000259" key="3">
    <source>
        <dbReference type="PROSITE" id="PS51755"/>
    </source>
</evidence>
<dbReference type="InterPro" id="IPR058852">
    <property type="entry name" value="HTH_77"/>
</dbReference>
<keyword evidence="1 2" id="KW-0238">DNA-binding</keyword>
<dbReference type="SMART" id="SM00862">
    <property type="entry name" value="Trans_reg_C"/>
    <property type="match status" value="1"/>
</dbReference>
<geneLocation type="plasmid" evidence="4 5">
    <name>p42f</name>
</geneLocation>
<dbReference type="PRINTS" id="PR00364">
    <property type="entry name" value="DISEASERSIST"/>
</dbReference>
<dbReference type="GO" id="GO:0006355">
    <property type="term" value="P:regulation of DNA-templated transcription"/>
    <property type="evidence" value="ECO:0007669"/>
    <property type="project" value="InterPro"/>
</dbReference>
<reference evidence="4 5" key="1">
    <citation type="journal article" date="2006" name="Proc. Natl. Acad. Sci. U.S.A.">
        <title>The partitioned Rhizobium etli genome: genetic and metabolic redundancy in seven interacting replicons.</title>
        <authorList>
            <person name="Gonzalez V."/>
            <person name="Santamaria R.I."/>
            <person name="Bustos P."/>
            <person name="Hernandez-Gonzalez I."/>
            <person name="Medrano-Soto A."/>
            <person name="Moreno-Hagelsieb G."/>
            <person name="Janga S.C."/>
            <person name="Ramirez M.A."/>
            <person name="Jimenez-Jacinto V."/>
            <person name="Collado-Vides J."/>
            <person name="Davila G."/>
        </authorList>
    </citation>
    <scope>NUCLEOTIDE SEQUENCE [LARGE SCALE GENOMIC DNA]</scope>
    <source>
        <strain evidence="5">ATCC 51251 / DSM 11541 / JCM 21823 / NBRC 15573 / CFN 42</strain>
    </source>
</reference>
<dbReference type="InterPro" id="IPR011990">
    <property type="entry name" value="TPR-like_helical_dom_sf"/>
</dbReference>
<evidence type="ECO:0000313" key="4">
    <source>
        <dbReference type="EMBL" id="ABC94421.1"/>
    </source>
</evidence>
<dbReference type="GO" id="GO:0003677">
    <property type="term" value="F:DNA binding"/>
    <property type="evidence" value="ECO:0007669"/>
    <property type="project" value="UniProtKB-UniRule"/>
</dbReference>
<keyword evidence="5" id="KW-1185">Reference proteome</keyword>
<dbReference type="AlphaFoldDB" id="Q2JYB5"/>
<dbReference type="Pfam" id="PF25872">
    <property type="entry name" value="HTH_77"/>
    <property type="match status" value="1"/>
</dbReference>
<dbReference type="InterPro" id="IPR036388">
    <property type="entry name" value="WH-like_DNA-bd_sf"/>
</dbReference>
<dbReference type="SUPFAM" id="SSF46894">
    <property type="entry name" value="C-terminal effector domain of the bipartite response regulators"/>
    <property type="match status" value="1"/>
</dbReference>
<dbReference type="PROSITE" id="PS51755">
    <property type="entry name" value="OMPR_PHOB"/>
    <property type="match status" value="1"/>
</dbReference>
<feature type="domain" description="OmpR/PhoB-type" evidence="3">
    <location>
        <begin position="24"/>
        <end position="119"/>
    </location>
</feature>
<accession>Q2JYB5</accession>
<proteinExistence type="predicted"/>
<feature type="DNA-binding region" description="OmpR/PhoB-type" evidence="2">
    <location>
        <begin position="24"/>
        <end position="119"/>
    </location>
</feature>
<evidence type="ECO:0000256" key="2">
    <source>
        <dbReference type="PROSITE-ProRule" id="PRU01091"/>
    </source>
</evidence>
<organism evidence="4 5">
    <name type="scientific">Rhizobium etli (strain ATCC 51251 / DSM 11541 / JCM 21823 / NBRC 15573 / CFN 42)</name>
    <dbReference type="NCBI Taxonomy" id="347834"/>
    <lineage>
        <taxon>Bacteria</taxon>
        <taxon>Pseudomonadati</taxon>
        <taxon>Pseudomonadota</taxon>
        <taxon>Alphaproteobacteria</taxon>
        <taxon>Hyphomicrobiales</taxon>
        <taxon>Rhizobiaceae</taxon>
        <taxon>Rhizobium/Agrobacterium group</taxon>
        <taxon>Rhizobium</taxon>
    </lineage>
</organism>
<dbReference type="Proteomes" id="UP000001936">
    <property type="component" value="Plasmid p42f"/>
</dbReference>
<dbReference type="HOGENOM" id="CLU_004665_7_0_5"/>
<dbReference type="SUPFAM" id="SSF48452">
    <property type="entry name" value="TPR-like"/>
    <property type="match status" value="1"/>
</dbReference>
<protein>
    <submittedName>
        <fullName evidence="4">Probable transcriptional regulator protein, LuxR family</fullName>
    </submittedName>
</protein>
<gene>
    <name evidence="4" type="ordered locus">RHE_PF00532</name>
</gene>
<dbReference type="InterPro" id="IPR003593">
    <property type="entry name" value="AAA+_ATPase"/>
</dbReference>
<dbReference type="PANTHER" id="PTHR47691:SF3">
    <property type="entry name" value="HTH-TYPE TRANSCRIPTIONAL REGULATOR RV0890C-RELATED"/>
    <property type="match status" value="1"/>
</dbReference>
<dbReference type="InterPro" id="IPR016032">
    <property type="entry name" value="Sig_transdc_resp-reg_C-effctor"/>
</dbReference>
<dbReference type="SMART" id="SM00382">
    <property type="entry name" value="AAA"/>
    <property type="match status" value="1"/>
</dbReference>
<dbReference type="Gene3D" id="1.25.40.10">
    <property type="entry name" value="Tetratricopeptide repeat domain"/>
    <property type="match status" value="1"/>
</dbReference>
<dbReference type="InterPro" id="IPR027417">
    <property type="entry name" value="P-loop_NTPase"/>
</dbReference>
<dbReference type="InterPro" id="IPR001867">
    <property type="entry name" value="OmpR/PhoB-type_DNA-bd"/>
</dbReference>
<dbReference type="SUPFAM" id="SSF52540">
    <property type="entry name" value="P-loop containing nucleoside triphosphate hydrolases"/>
    <property type="match status" value="1"/>
</dbReference>
<dbReference type="CDD" id="cd00383">
    <property type="entry name" value="trans_reg_C"/>
    <property type="match status" value="1"/>
</dbReference>
<sequence length="965" mass="106166">MRSAVPEFRGFGKRDRISLGQIERNLFEFSGWELDLGKRELRALGAPVPLGSRAFDILEVLAAASGESVTKDDLMRRVWPGLVVEDNTIQVHISAIRKALGKDRDLLKTISGRGYRLIGDWKSDRPSAAAQIATTGTPSLEIQPVSNIPALTSELVGRESALRRLLTLTSAYRVVTLTGPGGIGKTVLASELARHLLPQLGGDAFFVELVSLAEPGLVPTTVAQVLDLKLQSDQISAEVVARAVGARRVLLLIDNCEHVIDAAAAMIDTILRICPNVTVIATSRESLRIEGEFAYRVPPLEVPGSGEAVSAAEHSAIHLFVARTRALQWDFEPDQQKLSTIADICRHLDGIPLAIELAAARAATLGIQQIAGRLDDRFVLLTGGRRTALPRHQTLRAALDWSYQLLPESERQLLCRLAAFPGGFTLDAAVAVSGEGDAETALAISNLVSKSLITFDGAENAPRWRLLETVRVYSLEKLGDGEDFRRTMCKIAKHFLKFFKPFSERRTLSAAIENITHYRREIDNLRAALRWALSEGGKGALGAKLAATSSDFWTAISLVSEAGDWAERALDRLGEEKGSRTEMVLRCALGYALIYTQGMNPRGKEVLIGALHLARTLNDPDYRQRVTCGLWLFSARSARLDDALTFAQEYEATLDEGDLHGRTTASWLVGIPQTYQARHREAGDRLSWAAANYPVEHRKTDLLRLEADVRTSSLSHNTVNLIARGLLEQAAETAEQAIQEARETGQPFVLCVALAWSASFVALSIDDLDRAKTWGEELSRQASQHGLRPFHAVGLSVRGAIARRLRNAYAGVEDLRAGIAEMRDASYLLFYPTFLCELAAALQALGRFNEALGELGQALSFSREHGYHWMIPEILRRKGEVLRDQDLRTPLEIDDLFQNAMMEAARQEALYWQLTSAISLINFRKAAGYQGDAKSVLSSIYQQFTEGLSSPLLLRARAMIEASQD</sequence>
<evidence type="ECO:0000313" key="5">
    <source>
        <dbReference type="Proteomes" id="UP000001936"/>
    </source>
</evidence>
<keyword evidence="4" id="KW-0614">Plasmid</keyword>
<name>Q2JYB5_RHIEC</name>